<evidence type="ECO:0000313" key="3">
    <source>
        <dbReference type="EnsemblPlants" id="KQJ82332"/>
    </source>
</evidence>
<feature type="compositionally biased region" description="Pro residues" evidence="1">
    <location>
        <begin position="61"/>
        <end position="71"/>
    </location>
</feature>
<protein>
    <submittedName>
        <fullName evidence="2 3">Uncharacterized protein</fullName>
    </submittedName>
</protein>
<feature type="region of interest" description="Disordered" evidence="1">
    <location>
        <begin position="1"/>
        <end position="74"/>
    </location>
</feature>
<dbReference type="EMBL" id="CM000884">
    <property type="protein sequence ID" value="KQJ82332.1"/>
    <property type="molecule type" value="Genomic_DNA"/>
</dbReference>
<reference evidence="2 3" key="1">
    <citation type="journal article" date="2010" name="Nature">
        <title>Genome sequencing and analysis of the model grass Brachypodium distachyon.</title>
        <authorList>
            <consortium name="International Brachypodium Initiative"/>
        </authorList>
    </citation>
    <scope>NUCLEOTIDE SEQUENCE [LARGE SCALE GENOMIC DNA]</scope>
    <source>
        <strain evidence="2 3">Bd21</strain>
    </source>
</reference>
<keyword evidence="4" id="KW-1185">Reference proteome</keyword>
<name>A0A0Q3E7N5_BRADI</name>
<accession>A0A0Q3E7N5</accession>
<evidence type="ECO:0000256" key="1">
    <source>
        <dbReference type="SAM" id="MobiDB-lite"/>
    </source>
</evidence>
<reference evidence="3" key="3">
    <citation type="submission" date="2018-08" db="UniProtKB">
        <authorList>
            <consortium name="EnsemblPlants"/>
        </authorList>
    </citation>
    <scope>IDENTIFICATION</scope>
    <source>
        <strain evidence="3">cv. Bd21</strain>
    </source>
</reference>
<proteinExistence type="predicted"/>
<dbReference type="InParanoid" id="A0A0Q3E7N5"/>
<evidence type="ECO:0000313" key="2">
    <source>
        <dbReference type="EMBL" id="KQJ82332.1"/>
    </source>
</evidence>
<feature type="compositionally biased region" description="Basic residues" evidence="1">
    <location>
        <begin position="48"/>
        <end position="60"/>
    </location>
</feature>
<dbReference type="EnsemblPlants" id="KQJ82332">
    <property type="protein sequence ID" value="KQJ82332"/>
    <property type="gene ID" value="BRADI_5g08446v3"/>
</dbReference>
<evidence type="ECO:0000313" key="4">
    <source>
        <dbReference type="Proteomes" id="UP000008810"/>
    </source>
</evidence>
<dbReference type="Gramene" id="KQJ82332">
    <property type="protein sequence ID" value="KQJ82332"/>
    <property type="gene ID" value="BRADI_5g08446v3"/>
</dbReference>
<dbReference type="AlphaFoldDB" id="A0A0Q3E7N5"/>
<sequence>MEVSTRSTAPHRLNPPSPRRRLRSPRSTDGPPLHRSRWRSPTSPCHKATPRRPRPRHHAPPHLPHLPPSTPPLYKTGMACLPRLPQAIDDPPCTIPSIPSIPVLISARNTLWEEGYRYSIGPWLVSTPAVTMTPSKEEHLAICCIPVSSANFKSG</sequence>
<organism evidence="2">
    <name type="scientific">Brachypodium distachyon</name>
    <name type="common">Purple false brome</name>
    <name type="synonym">Trachynia distachya</name>
    <dbReference type="NCBI Taxonomy" id="15368"/>
    <lineage>
        <taxon>Eukaryota</taxon>
        <taxon>Viridiplantae</taxon>
        <taxon>Streptophyta</taxon>
        <taxon>Embryophyta</taxon>
        <taxon>Tracheophyta</taxon>
        <taxon>Spermatophyta</taxon>
        <taxon>Magnoliopsida</taxon>
        <taxon>Liliopsida</taxon>
        <taxon>Poales</taxon>
        <taxon>Poaceae</taxon>
        <taxon>BOP clade</taxon>
        <taxon>Pooideae</taxon>
        <taxon>Stipodae</taxon>
        <taxon>Brachypodieae</taxon>
        <taxon>Brachypodium</taxon>
    </lineage>
</organism>
<reference evidence="2" key="2">
    <citation type="submission" date="2017-06" db="EMBL/GenBank/DDBJ databases">
        <title>WGS assembly of Brachypodium distachyon.</title>
        <authorList>
            <consortium name="The International Brachypodium Initiative"/>
            <person name="Lucas S."/>
            <person name="Harmon-Smith M."/>
            <person name="Lail K."/>
            <person name="Tice H."/>
            <person name="Grimwood J."/>
            <person name="Bruce D."/>
            <person name="Barry K."/>
            <person name="Shu S."/>
            <person name="Lindquist E."/>
            <person name="Wang M."/>
            <person name="Pitluck S."/>
            <person name="Vogel J.P."/>
            <person name="Garvin D.F."/>
            <person name="Mockler T.C."/>
            <person name="Schmutz J."/>
            <person name="Rokhsar D."/>
            <person name="Bevan M.W."/>
        </authorList>
    </citation>
    <scope>NUCLEOTIDE SEQUENCE</scope>
    <source>
        <strain evidence="2">Bd21</strain>
    </source>
</reference>
<dbReference type="Proteomes" id="UP000008810">
    <property type="component" value="Chromosome 5"/>
</dbReference>
<gene>
    <name evidence="2" type="ORF">BRADI_5g08446v3</name>
</gene>